<keyword evidence="2" id="KW-1185">Reference proteome</keyword>
<accession>A0ACB6QLB4</accession>
<dbReference type="EMBL" id="MU003519">
    <property type="protein sequence ID" value="KAF2467733.1"/>
    <property type="molecule type" value="Genomic_DNA"/>
</dbReference>
<comment type="caution">
    <text evidence="1">The sequence shown here is derived from an EMBL/GenBank/DDBJ whole genome shotgun (WGS) entry which is preliminary data.</text>
</comment>
<sequence>MSYSPPSSAKPFTLSIPDQELSEWRQLLHLSKLGPKTFENLQSERYFGVTYKWLSEAKDHWLKKYDWRVQEKHINSFPNYMMMIEEIDVHFVGLFSEKKDAIPIIFMHSWPGSFIEFLPMCQLVKDKYSPRDQPYHIIVPSLPGYTLSSGGPQDKDWSMHDSARIMNQLMINLGFSKYIAQGGDVGSFVARIMATSYEQCVGVHLNMLPVLDLPDPSTLAGTEKSTLERVLEWRQTNTAYALEQGTRPSTIGHVVSSNPLALLAWIGEKLLEWTDETPAMDIILTNISLYWFTQSFPRCIYLHRTIFNGPPPPWPPISKPTGFSFFRYELFPPIESLIKKDCNLVFSKEHTSGGHFGALEKPVEMLEDVEEFVKMVWKM</sequence>
<reference evidence="1" key="1">
    <citation type="journal article" date="2020" name="Stud. Mycol.">
        <title>101 Dothideomycetes genomes: a test case for predicting lifestyles and emergence of pathogens.</title>
        <authorList>
            <person name="Haridas S."/>
            <person name="Albert R."/>
            <person name="Binder M."/>
            <person name="Bloem J."/>
            <person name="Labutti K."/>
            <person name="Salamov A."/>
            <person name="Andreopoulos B."/>
            <person name="Baker S."/>
            <person name="Barry K."/>
            <person name="Bills G."/>
            <person name="Bluhm B."/>
            <person name="Cannon C."/>
            <person name="Castanera R."/>
            <person name="Culley D."/>
            <person name="Daum C."/>
            <person name="Ezra D."/>
            <person name="Gonzalez J."/>
            <person name="Henrissat B."/>
            <person name="Kuo A."/>
            <person name="Liang C."/>
            <person name="Lipzen A."/>
            <person name="Lutzoni F."/>
            <person name="Magnuson J."/>
            <person name="Mondo S."/>
            <person name="Nolan M."/>
            <person name="Ohm R."/>
            <person name="Pangilinan J."/>
            <person name="Park H.-J."/>
            <person name="Ramirez L."/>
            <person name="Alfaro M."/>
            <person name="Sun H."/>
            <person name="Tritt A."/>
            <person name="Yoshinaga Y."/>
            <person name="Zwiers L.-H."/>
            <person name="Turgeon B."/>
            <person name="Goodwin S."/>
            <person name="Spatafora J."/>
            <person name="Crous P."/>
            <person name="Grigoriev I."/>
        </authorList>
    </citation>
    <scope>NUCLEOTIDE SEQUENCE</scope>
    <source>
        <strain evidence="1">ATCC 200398</strain>
    </source>
</reference>
<name>A0ACB6QLB4_9PLEO</name>
<proteinExistence type="predicted"/>
<evidence type="ECO:0000313" key="1">
    <source>
        <dbReference type="EMBL" id="KAF2467733.1"/>
    </source>
</evidence>
<dbReference type="Proteomes" id="UP000799755">
    <property type="component" value="Unassembled WGS sequence"/>
</dbReference>
<gene>
    <name evidence="1" type="ORF">BDR25DRAFT_291713</name>
</gene>
<protein>
    <submittedName>
        <fullName evidence="1">Epoxide hydrolase-like protein</fullName>
    </submittedName>
</protein>
<organism evidence="1 2">
    <name type="scientific">Lindgomyces ingoldianus</name>
    <dbReference type="NCBI Taxonomy" id="673940"/>
    <lineage>
        <taxon>Eukaryota</taxon>
        <taxon>Fungi</taxon>
        <taxon>Dikarya</taxon>
        <taxon>Ascomycota</taxon>
        <taxon>Pezizomycotina</taxon>
        <taxon>Dothideomycetes</taxon>
        <taxon>Pleosporomycetidae</taxon>
        <taxon>Pleosporales</taxon>
        <taxon>Lindgomycetaceae</taxon>
        <taxon>Lindgomyces</taxon>
    </lineage>
</organism>
<evidence type="ECO:0000313" key="2">
    <source>
        <dbReference type="Proteomes" id="UP000799755"/>
    </source>
</evidence>